<keyword evidence="6" id="KW-1185">Reference proteome</keyword>
<evidence type="ECO:0000256" key="1">
    <source>
        <dbReference type="ARBA" id="ARBA00022884"/>
    </source>
</evidence>
<dbReference type="CDD" id="cd00590">
    <property type="entry name" value="RRM_SF"/>
    <property type="match status" value="2"/>
</dbReference>
<dbReference type="GO" id="GO:0003723">
    <property type="term" value="F:RNA binding"/>
    <property type="evidence" value="ECO:0007669"/>
    <property type="project" value="UniProtKB-UniRule"/>
</dbReference>
<dbReference type="InterPro" id="IPR000504">
    <property type="entry name" value="RRM_dom"/>
</dbReference>
<dbReference type="Gene3D" id="3.30.420.610">
    <property type="entry name" value="LOTUS domain-like"/>
    <property type="match status" value="1"/>
</dbReference>
<keyword evidence="1 2" id="KW-0694">RNA-binding</keyword>
<dbReference type="Pfam" id="PF12872">
    <property type="entry name" value="OST-HTH"/>
    <property type="match status" value="1"/>
</dbReference>
<dbReference type="GeneID" id="106158465"/>
<feature type="compositionally biased region" description="Polar residues" evidence="3">
    <location>
        <begin position="239"/>
        <end position="250"/>
    </location>
</feature>
<evidence type="ECO:0000259" key="4">
    <source>
        <dbReference type="PROSITE" id="PS50102"/>
    </source>
</evidence>
<evidence type="ECO:0000259" key="5">
    <source>
        <dbReference type="PROSITE" id="PS51644"/>
    </source>
</evidence>
<dbReference type="RefSeq" id="XP_013389916.1">
    <property type="nucleotide sequence ID" value="XM_013534462.2"/>
</dbReference>
<reference evidence="7 8" key="1">
    <citation type="submission" date="2025-04" db="UniProtKB">
        <authorList>
            <consortium name="RefSeq"/>
        </authorList>
    </citation>
    <scope>IDENTIFICATION</scope>
    <source>
        <tissue evidence="7 8">Gonads</tissue>
    </source>
</reference>
<accession>A0A1S3HWI8</accession>
<feature type="domain" description="HTH OST-type" evidence="5">
    <location>
        <begin position="5"/>
        <end position="77"/>
    </location>
</feature>
<dbReference type="InterPro" id="IPR025605">
    <property type="entry name" value="OST-HTH/LOTUS_dom"/>
</dbReference>
<feature type="compositionally biased region" description="Low complexity" evidence="3">
    <location>
        <begin position="671"/>
        <end position="683"/>
    </location>
</feature>
<feature type="domain" description="RRM" evidence="4">
    <location>
        <begin position="457"/>
        <end position="533"/>
    </location>
</feature>
<feature type="domain" description="RRM" evidence="4">
    <location>
        <begin position="365"/>
        <end position="443"/>
    </location>
</feature>
<dbReference type="InterPro" id="IPR002999">
    <property type="entry name" value="Tudor"/>
</dbReference>
<feature type="region of interest" description="Disordered" evidence="3">
    <location>
        <begin position="195"/>
        <end position="260"/>
    </location>
</feature>
<dbReference type="InterPro" id="IPR041966">
    <property type="entry name" value="LOTUS-like"/>
</dbReference>
<sequence>MPLPIPSDVKKEVRAVLLSKVKGVPLCHFTTDYKTFVGHALNWKALEFNRLTDFLQAMPDVVSLIEEDGRTVVYGKSDGSFMTHTAVKALKRAEKISTENNNKDGSHEPVDADEFPELHPNHQGLFCVTFEKHHTSMPNKEVESKFKSIGEVKDINFGHSRLIFVRYARRADAVKALKTLASTFIGLRPAKEKLSVQGSKGISRDKTGQGSKSEMAGDTARMPTNLFQNYKSEPKGKSQNDIGVSNSAGSSGKYEPKNRAPKMTPGILGAAPLPLGVQYPITNISPPRQPVIEPAFIQYGATSQPSVSYAVGEGLPLGLRIPQQISPRILASPILDLQLQEQMQGALLQGVPGVGYTAPELRTGCETILSNISYKASKENIEALFTGHRLREFKLVEQEPHGGPKKRFAFATFFTEPEAQRAIKDINDRTFIDRQVKLRYKKPDDLPLSIPGQKGEAQIVVANLPESCTEGDIILMTFHKGASNIYMVSELKPIKRYYAIVTVPNAQAAASAIHSLNGTEFKGKILHLDFANKFLKETEITKNAKIQPLFNPQELQNLRMQRSFLENGDILQNEQRDLVQFLHNSHGQLRRQQQQPDVQKSHSNQDKKHQPRKGKFDGKGQSKSLEKGQSKSQEKEQSEPQEKGQSNPQIKGQFKPQEKGQSKPQDKDNQSKNCKQQEQQQKNVKSPPRSGKKDGRKAPQQEHMKGDQHSGRPSQQEDEEWDSAVDNGRSTPALSPMELVPAHEAYGSPVPAAMPVSLKEEREIFKHVAAYLGNTDQLPETIEIFITHTVDKKYFYGFITNIQLKCAEQLHEMNRAIKGIQNKVPVTSSCKEVGVCIDEEWYRAWVVRNDGPNLIVFCCDYGFSHSVLVNQTCQVPDELWEEPAALARAFTWGSGIAPVSGSKVEAEVLRIEEGVPVVSLWE</sequence>
<evidence type="ECO:0000313" key="6">
    <source>
        <dbReference type="Proteomes" id="UP000085678"/>
    </source>
</evidence>
<dbReference type="PANTHER" id="PTHR10352">
    <property type="entry name" value="EUKARYOTIC TRANSLATION INITIATION FACTOR 3 SUBUNIT G"/>
    <property type="match status" value="1"/>
</dbReference>
<feature type="compositionally biased region" description="Basic and acidic residues" evidence="3">
    <location>
        <begin position="656"/>
        <end position="670"/>
    </location>
</feature>
<evidence type="ECO:0000313" key="8">
    <source>
        <dbReference type="RefSeq" id="XP_013389917.1"/>
    </source>
</evidence>
<gene>
    <name evidence="7 8" type="primary">LOC106158465</name>
</gene>
<feature type="compositionally biased region" description="Basic and acidic residues" evidence="3">
    <location>
        <begin position="599"/>
        <end position="642"/>
    </location>
</feature>
<dbReference type="PROSITE" id="PS51644">
    <property type="entry name" value="HTH_OST"/>
    <property type="match status" value="1"/>
</dbReference>
<dbReference type="Pfam" id="PF00567">
    <property type="entry name" value="TUDOR"/>
    <property type="match status" value="1"/>
</dbReference>
<dbReference type="KEGG" id="lak:106158465"/>
<feature type="compositionally biased region" description="Basic and acidic residues" evidence="3">
    <location>
        <begin position="691"/>
        <end position="710"/>
    </location>
</feature>
<organism evidence="6 7">
    <name type="scientific">Lingula anatina</name>
    <name type="common">Brachiopod</name>
    <name type="synonym">Lingula unguis</name>
    <dbReference type="NCBI Taxonomy" id="7574"/>
    <lineage>
        <taxon>Eukaryota</taxon>
        <taxon>Metazoa</taxon>
        <taxon>Spiralia</taxon>
        <taxon>Lophotrochozoa</taxon>
        <taxon>Brachiopoda</taxon>
        <taxon>Linguliformea</taxon>
        <taxon>Lingulata</taxon>
        <taxon>Lingulida</taxon>
        <taxon>Linguloidea</taxon>
        <taxon>Lingulidae</taxon>
        <taxon>Lingula</taxon>
    </lineage>
</organism>
<dbReference type="OrthoDB" id="1879688at2759"/>
<evidence type="ECO:0000313" key="7">
    <source>
        <dbReference type="RefSeq" id="XP_013389916.1"/>
    </source>
</evidence>
<dbReference type="STRING" id="7574.A0A1S3HWI8"/>
<dbReference type="Pfam" id="PF00076">
    <property type="entry name" value="RRM_1"/>
    <property type="match status" value="2"/>
</dbReference>
<dbReference type="RefSeq" id="XP_013389917.1">
    <property type="nucleotide sequence ID" value="XM_013534463.2"/>
</dbReference>
<evidence type="ECO:0000256" key="2">
    <source>
        <dbReference type="PROSITE-ProRule" id="PRU00176"/>
    </source>
</evidence>
<feature type="region of interest" description="Disordered" evidence="3">
    <location>
        <begin position="586"/>
        <end position="735"/>
    </location>
</feature>
<dbReference type="Gene3D" id="3.30.70.330">
    <property type="match status" value="3"/>
</dbReference>
<dbReference type="AlphaFoldDB" id="A0A1S3HWI8"/>
<proteinExistence type="predicted"/>
<dbReference type="Gene3D" id="2.30.30.140">
    <property type="match status" value="1"/>
</dbReference>
<protein>
    <submittedName>
        <fullName evidence="7 8">Uncharacterized protein LOC106158465</fullName>
    </submittedName>
</protein>
<evidence type="ECO:0000256" key="3">
    <source>
        <dbReference type="SAM" id="MobiDB-lite"/>
    </source>
</evidence>
<dbReference type="SUPFAM" id="SSF54928">
    <property type="entry name" value="RNA-binding domain, RBD"/>
    <property type="match status" value="1"/>
</dbReference>
<dbReference type="SUPFAM" id="SSF63748">
    <property type="entry name" value="Tudor/PWWP/MBT"/>
    <property type="match status" value="1"/>
</dbReference>
<name>A0A1S3HWI8_LINAN</name>
<dbReference type="SMART" id="SM00360">
    <property type="entry name" value="RRM"/>
    <property type="match status" value="2"/>
</dbReference>
<dbReference type="Proteomes" id="UP000085678">
    <property type="component" value="Unplaced"/>
</dbReference>
<dbReference type="InterPro" id="IPR012677">
    <property type="entry name" value="Nucleotide-bd_a/b_plait_sf"/>
</dbReference>
<dbReference type="PROSITE" id="PS50102">
    <property type="entry name" value="RRM"/>
    <property type="match status" value="2"/>
</dbReference>
<dbReference type="InterPro" id="IPR035979">
    <property type="entry name" value="RBD_domain_sf"/>
</dbReference>